<feature type="non-terminal residue" evidence="7">
    <location>
        <position position="249"/>
    </location>
</feature>
<dbReference type="CDD" id="cd00537">
    <property type="entry name" value="MTHFR"/>
    <property type="match status" value="1"/>
</dbReference>
<comment type="cofactor">
    <cofactor evidence="1">
        <name>FAD</name>
        <dbReference type="ChEBI" id="CHEBI:57692"/>
    </cofactor>
</comment>
<dbReference type="EMBL" id="BARV01015734">
    <property type="protein sequence ID" value="GAI32382.1"/>
    <property type="molecule type" value="Genomic_DNA"/>
</dbReference>
<dbReference type="GO" id="GO:0005829">
    <property type="term" value="C:cytosol"/>
    <property type="evidence" value="ECO:0007669"/>
    <property type="project" value="TreeGrafter"/>
</dbReference>
<dbReference type="InterPro" id="IPR003171">
    <property type="entry name" value="Mehydrof_redctse-like"/>
</dbReference>
<evidence type="ECO:0000256" key="2">
    <source>
        <dbReference type="ARBA" id="ARBA00004777"/>
    </source>
</evidence>
<dbReference type="Gene3D" id="3.20.20.220">
    <property type="match status" value="1"/>
</dbReference>
<evidence type="ECO:0000256" key="4">
    <source>
        <dbReference type="ARBA" id="ARBA00022630"/>
    </source>
</evidence>
<dbReference type="SUPFAM" id="SSF51730">
    <property type="entry name" value="FAD-linked oxidoreductase"/>
    <property type="match status" value="1"/>
</dbReference>
<dbReference type="PANTHER" id="PTHR45754">
    <property type="entry name" value="METHYLENETETRAHYDROFOLATE REDUCTASE"/>
    <property type="match status" value="1"/>
</dbReference>
<dbReference type="GO" id="GO:0004489">
    <property type="term" value="F:methylenetetrahydrofolate reductase [NAD(P)H] activity"/>
    <property type="evidence" value="ECO:0007669"/>
    <property type="project" value="InterPro"/>
</dbReference>
<evidence type="ECO:0000256" key="6">
    <source>
        <dbReference type="ARBA" id="ARBA00023002"/>
    </source>
</evidence>
<dbReference type="Pfam" id="PF02219">
    <property type="entry name" value="MTHFR"/>
    <property type="match status" value="1"/>
</dbReference>
<comment type="pathway">
    <text evidence="2">One-carbon metabolism; tetrahydrofolate interconversion.</text>
</comment>
<keyword evidence="5" id="KW-0274">FAD</keyword>
<evidence type="ECO:0000256" key="5">
    <source>
        <dbReference type="ARBA" id="ARBA00022827"/>
    </source>
</evidence>
<comment type="similarity">
    <text evidence="3">Belongs to the methylenetetrahydrofolate reductase family.</text>
</comment>
<proteinExistence type="inferred from homology"/>
<gene>
    <name evidence="7" type="ORF">S06H3_27153</name>
</gene>
<dbReference type="GO" id="GO:0071949">
    <property type="term" value="F:FAD binding"/>
    <property type="evidence" value="ECO:0007669"/>
    <property type="project" value="TreeGrafter"/>
</dbReference>
<sequence>MAKSLFEEKLNSGKFLVTTEIGPPKGVDTSEIVHHIELLKDKVDAINVTDHQSSVMRFPSLGGCLLIKEHGGEPILQMTTRDRNRLALQADLLLAYSRGIRNVLCLTGDAIEVGDHKEAKPVFDLDSVQLIRMVRTMESGKDLAGHDLKGAPEFCLGASVHPAADFIEPQLIKFDKKVAAGAQFFQTQGIYDLDTLHRFMQYAHQFNVKILAGIIVLASARMARYMNDNVPGIMVPNAIIDELASVEKG</sequence>
<protein>
    <submittedName>
        <fullName evidence="7">Uncharacterized protein</fullName>
    </submittedName>
</protein>
<dbReference type="InterPro" id="IPR029041">
    <property type="entry name" value="FAD-linked_oxidoreductase-like"/>
</dbReference>
<organism evidence="7">
    <name type="scientific">marine sediment metagenome</name>
    <dbReference type="NCBI Taxonomy" id="412755"/>
    <lineage>
        <taxon>unclassified sequences</taxon>
        <taxon>metagenomes</taxon>
        <taxon>ecological metagenomes</taxon>
    </lineage>
</organism>
<dbReference type="AlphaFoldDB" id="X1ML70"/>
<dbReference type="PANTHER" id="PTHR45754:SF3">
    <property type="entry name" value="METHYLENETETRAHYDROFOLATE REDUCTASE (NADPH)"/>
    <property type="match status" value="1"/>
</dbReference>
<accession>X1ML70</accession>
<evidence type="ECO:0000256" key="3">
    <source>
        <dbReference type="ARBA" id="ARBA00006743"/>
    </source>
</evidence>
<evidence type="ECO:0000256" key="1">
    <source>
        <dbReference type="ARBA" id="ARBA00001974"/>
    </source>
</evidence>
<keyword evidence="6" id="KW-0560">Oxidoreductase</keyword>
<evidence type="ECO:0000313" key="7">
    <source>
        <dbReference type="EMBL" id="GAI32382.1"/>
    </source>
</evidence>
<comment type="caution">
    <text evidence="7">The sequence shown here is derived from an EMBL/GenBank/DDBJ whole genome shotgun (WGS) entry which is preliminary data.</text>
</comment>
<dbReference type="GO" id="GO:0009086">
    <property type="term" value="P:methionine biosynthetic process"/>
    <property type="evidence" value="ECO:0007669"/>
    <property type="project" value="TreeGrafter"/>
</dbReference>
<dbReference type="GO" id="GO:0035999">
    <property type="term" value="P:tetrahydrofolate interconversion"/>
    <property type="evidence" value="ECO:0007669"/>
    <property type="project" value="UniProtKB-UniPathway"/>
</dbReference>
<name>X1ML70_9ZZZZ</name>
<reference evidence="7" key="1">
    <citation type="journal article" date="2014" name="Front. Microbiol.">
        <title>High frequency of phylogenetically diverse reductive dehalogenase-homologous genes in deep subseafloor sedimentary metagenomes.</title>
        <authorList>
            <person name="Kawai M."/>
            <person name="Futagami T."/>
            <person name="Toyoda A."/>
            <person name="Takaki Y."/>
            <person name="Nishi S."/>
            <person name="Hori S."/>
            <person name="Arai W."/>
            <person name="Tsubouchi T."/>
            <person name="Morono Y."/>
            <person name="Uchiyama I."/>
            <person name="Ito T."/>
            <person name="Fujiyama A."/>
            <person name="Inagaki F."/>
            <person name="Takami H."/>
        </authorList>
    </citation>
    <scope>NUCLEOTIDE SEQUENCE</scope>
    <source>
        <strain evidence="7">Expedition CK06-06</strain>
    </source>
</reference>
<keyword evidence="4" id="KW-0285">Flavoprotein</keyword>
<dbReference type="UniPathway" id="UPA00193"/>